<comment type="caution">
    <text evidence="2">The sequence shown here is derived from an EMBL/GenBank/DDBJ whole genome shotgun (WGS) entry which is preliminary data.</text>
</comment>
<reference evidence="2 3" key="1">
    <citation type="submission" date="2023-05" db="EMBL/GenBank/DDBJ databases">
        <title>Pseudoalteromonas ardens sp. nov., Pseudoalteromonas obscura sp. nov., and Pseudoalteromonas umbrosa sp. nov., isolated from the coral Montipora capitata.</title>
        <authorList>
            <person name="Thomas E.M."/>
            <person name="Smith E.M."/>
            <person name="Papke E."/>
            <person name="Shlafstein M.D."/>
            <person name="Oline D.K."/>
            <person name="Videau P."/>
            <person name="Saw J.H."/>
            <person name="Strangman W.K."/>
            <person name="Ushijima B."/>
        </authorList>
    </citation>
    <scope>NUCLEOTIDE SEQUENCE [LARGE SCALE GENOMIC DNA]</scope>
    <source>
        <strain evidence="2 3">P94</strain>
    </source>
</reference>
<feature type="transmembrane region" description="Helical" evidence="1">
    <location>
        <begin position="26"/>
        <end position="46"/>
    </location>
</feature>
<dbReference type="EMBL" id="JASJUT010000010">
    <property type="protein sequence ID" value="MDK2597429.1"/>
    <property type="molecule type" value="Genomic_DNA"/>
</dbReference>
<dbReference type="SUPFAM" id="SSF48371">
    <property type="entry name" value="ARM repeat"/>
    <property type="match status" value="1"/>
</dbReference>
<proteinExistence type="predicted"/>
<keyword evidence="3" id="KW-1185">Reference proteome</keyword>
<dbReference type="RefSeq" id="WP_284138295.1">
    <property type="nucleotide sequence ID" value="NZ_JASJUT010000010.1"/>
</dbReference>
<accession>A0ABT7EQU0</accession>
<dbReference type="InterPro" id="IPR011989">
    <property type="entry name" value="ARM-like"/>
</dbReference>
<keyword evidence="1" id="KW-1133">Transmembrane helix</keyword>
<organism evidence="2 3">
    <name type="scientific">Pseudoalteromonas obscura</name>
    <dbReference type="NCBI Taxonomy" id="3048491"/>
    <lineage>
        <taxon>Bacteria</taxon>
        <taxon>Pseudomonadati</taxon>
        <taxon>Pseudomonadota</taxon>
        <taxon>Gammaproteobacteria</taxon>
        <taxon>Alteromonadales</taxon>
        <taxon>Pseudoalteromonadaceae</taxon>
        <taxon>Pseudoalteromonas</taxon>
    </lineage>
</organism>
<evidence type="ECO:0008006" key="4">
    <source>
        <dbReference type="Google" id="ProtNLM"/>
    </source>
</evidence>
<sequence>MTPEEVDIEKAQIEAEIKRYEIRAGVWKVALGTALVGIAAAFFPFAQQYATVYFSVKIETMKQQAALDTALREAQLTGTTLNRKFLDSIAEEGRSSNLDERIVLAEYYAYLSDQGEERIRWEGFLKHLYDLREQKRAAVVDAITKATNEKSTATEIAVAQAQARLLVESAASVQSAPYSMSTLDIQSLINLLDDDSDAIRQRAQKALGDRGLVIVRPVMAELRTGSHSKAKRLGLLIALTEMMRKNKSNRRQISSLLTIDDLEVLLEYAIDQNRMVHIHAAEFLYDLGDPEIFNATLALWNDSTTDSGKFNLALVLKGLAPFVPGNKQREFQSKLTSLLGSVGPKTDKLLKDAISLMN</sequence>
<evidence type="ECO:0000256" key="1">
    <source>
        <dbReference type="SAM" id="Phobius"/>
    </source>
</evidence>
<evidence type="ECO:0000313" key="3">
    <source>
        <dbReference type="Proteomes" id="UP001231915"/>
    </source>
</evidence>
<dbReference type="Gene3D" id="1.25.10.10">
    <property type="entry name" value="Leucine-rich Repeat Variant"/>
    <property type="match status" value="1"/>
</dbReference>
<dbReference type="Proteomes" id="UP001231915">
    <property type="component" value="Unassembled WGS sequence"/>
</dbReference>
<keyword evidence="1" id="KW-0812">Transmembrane</keyword>
<protein>
    <recommendedName>
        <fullName evidence="4">HEAT repeat domain-containing protein</fullName>
    </recommendedName>
</protein>
<evidence type="ECO:0000313" key="2">
    <source>
        <dbReference type="EMBL" id="MDK2597429.1"/>
    </source>
</evidence>
<keyword evidence="1" id="KW-0472">Membrane</keyword>
<dbReference type="InterPro" id="IPR016024">
    <property type="entry name" value="ARM-type_fold"/>
</dbReference>
<name>A0ABT7EQU0_9GAMM</name>
<gene>
    <name evidence="2" type="ORF">QNM18_20430</name>
</gene>